<dbReference type="RefSeq" id="WP_091396383.1">
    <property type="nucleotide sequence ID" value="NZ_FNQY01000007.1"/>
</dbReference>
<proteinExistence type="predicted"/>
<evidence type="ECO:0000313" key="3">
    <source>
        <dbReference type="EMBL" id="SEA05245.1"/>
    </source>
</evidence>
<evidence type="ECO:0000259" key="2">
    <source>
        <dbReference type="Pfam" id="PF00775"/>
    </source>
</evidence>
<dbReference type="GO" id="GO:0008199">
    <property type="term" value="F:ferric iron binding"/>
    <property type="evidence" value="ECO:0007669"/>
    <property type="project" value="InterPro"/>
</dbReference>
<dbReference type="EMBL" id="FNQY01000007">
    <property type="protein sequence ID" value="SEA05245.1"/>
    <property type="molecule type" value="Genomic_DNA"/>
</dbReference>
<dbReference type="SUPFAM" id="SSF49482">
    <property type="entry name" value="Aromatic compound dioxygenase"/>
    <property type="match status" value="1"/>
</dbReference>
<keyword evidence="4" id="KW-1185">Reference proteome</keyword>
<dbReference type="PROSITE" id="PS51257">
    <property type="entry name" value="PROKAR_LIPOPROTEIN"/>
    <property type="match status" value="1"/>
</dbReference>
<dbReference type="PANTHER" id="PTHR34315:SF1">
    <property type="entry name" value="INTRADIOL RING-CLEAVAGE DIOXYGENASES DOMAIN-CONTAINING PROTEIN-RELATED"/>
    <property type="match status" value="1"/>
</dbReference>
<dbReference type="OrthoDB" id="9800887at2"/>
<keyword evidence="3" id="KW-0560">Oxidoreductase</keyword>
<gene>
    <name evidence="3" type="ORF">SAMN05192529_10738</name>
</gene>
<dbReference type="STRING" id="551991.SAMN05192529_10738"/>
<organism evidence="3 4">
    <name type="scientific">Arachidicoccus rhizosphaerae</name>
    <dbReference type="NCBI Taxonomy" id="551991"/>
    <lineage>
        <taxon>Bacteria</taxon>
        <taxon>Pseudomonadati</taxon>
        <taxon>Bacteroidota</taxon>
        <taxon>Chitinophagia</taxon>
        <taxon>Chitinophagales</taxon>
        <taxon>Chitinophagaceae</taxon>
        <taxon>Arachidicoccus</taxon>
    </lineage>
</organism>
<sequence length="252" mass="27044">MERKEFLKHSLSALGFVVVAPLIQACSTGSVTEPDNTSGGSVSGSGSATEVTPDTDCKVTPSETEGPFPTHDPASYLRSDLRKGDGVGATLVSTITVVDVNNSCNPLENVYVDIWHCDVNGDYSEYGGSQMQPTDYTELHWLRGRQLTDSNGQVVFTSIFPGWYQSRATHIHAHIFDKSGNSLLVTQIAFQDSLATAVNTDGSDYGYTKGMSGYTYNNADNVFSDGFTQEMSVVSGTLAKGFALSITLHVKA</sequence>
<dbReference type="Gene3D" id="2.60.130.10">
    <property type="entry name" value="Aromatic compound dioxygenase"/>
    <property type="match status" value="1"/>
</dbReference>
<dbReference type="InterPro" id="IPR015889">
    <property type="entry name" value="Intradiol_dOase_core"/>
</dbReference>
<protein>
    <submittedName>
        <fullName evidence="3">Protocatechuate 3,4-dioxygenase beta subunit</fullName>
    </submittedName>
</protein>
<evidence type="ECO:0000256" key="1">
    <source>
        <dbReference type="SAM" id="MobiDB-lite"/>
    </source>
</evidence>
<dbReference type="Pfam" id="PF00775">
    <property type="entry name" value="Dioxygenase_C"/>
    <property type="match status" value="1"/>
</dbReference>
<dbReference type="GO" id="GO:0016702">
    <property type="term" value="F:oxidoreductase activity, acting on single donors with incorporation of molecular oxygen, incorporation of two atoms of oxygen"/>
    <property type="evidence" value="ECO:0007669"/>
    <property type="project" value="InterPro"/>
</dbReference>
<dbReference type="AlphaFoldDB" id="A0A1H3Y0J5"/>
<feature type="compositionally biased region" description="Low complexity" evidence="1">
    <location>
        <begin position="38"/>
        <end position="47"/>
    </location>
</feature>
<reference evidence="3 4" key="1">
    <citation type="submission" date="2016-10" db="EMBL/GenBank/DDBJ databases">
        <authorList>
            <person name="de Groot N.N."/>
        </authorList>
    </citation>
    <scope>NUCLEOTIDE SEQUENCE [LARGE SCALE GENOMIC DNA]</scope>
    <source>
        <strain evidence="3 4">Vu-144</strain>
    </source>
</reference>
<accession>A0A1H3Y0J5</accession>
<feature type="domain" description="Intradiol ring-cleavage dioxygenases" evidence="2">
    <location>
        <begin position="82"/>
        <end position="191"/>
    </location>
</feature>
<dbReference type="PANTHER" id="PTHR34315">
    <property type="match status" value="1"/>
</dbReference>
<evidence type="ECO:0000313" key="4">
    <source>
        <dbReference type="Proteomes" id="UP000199041"/>
    </source>
</evidence>
<dbReference type="Proteomes" id="UP000199041">
    <property type="component" value="Unassembled WGS sequence"/>
</dbReference>
<dbReference type="InterPro" id="IPR000627">
    <property type="entry name" value="Intradiol_dOase_C"/>
</dbReference>
<keyword evidence="3" id="KW-0223">Dioxygenase</keyword>
<name>A0A1H3Y0J5_9BACT</name>
<feature type="region of interest" description="Disordered" evidence="1">
    <location>
        <begin position="29"/>
        <end position="74"/>
    </location>
</feature>